<dbReference type="GO" id="GO:0005524">
    <property type="term" value="F:ATP binding"/>
    <property type="evidence" value="ECO:0007669"/>
    <property type="project" value="UniProtKB-KW"/>
</dbReference>
<evidence type="ECO:0000256" key="4">
    <source>
        <dbReference type="ARBA" id="ARBA00022989"/>
    </source>
</evidence>
<evidence type="ECO:0000313" key="8">
    <source>
        <dbReference type="Proteomes" id="UP001218218"/>
    </source>
</evidence>
<evidence type="ECO:0000256" key="6">
    <source>
        <dbReference type="SAM" id="Phobius"/>
    </source>
</evidence>
<organism evidence="7 8">
    <name type="scientific">Mycena albidolilacea</name>
    <dbReference type="NCBI Taxonomy" id="1033008"/>
    <lineage>
        <taxon>Eukaryota</taxon>
        <taxon>Fungi</taxon>
        <taxon>Dikarya</taxon>
        <taxon>Basidiomycota</taxon>
        <taxon>Agaricomycotina</taxon>
        <taxon>Agaricomycetes</taxon>
        <taxon>Agaricomycetidae</taxon>
        <taxon>Agaricales</taxon>
        <taxon>Marasmiineae</taxon>
        <taxon>Mycenaceae</taxon>
        <taxon>Mycena</taxon>
    </lineage>
</organism>
<keyword evidence="4 6" id="KW-1133">Transmembrane helix</keyword>
<protein>
    <submittedName>
        <fullName evidence="7">Uncharacterized protein</fullName>
    </submittedName>
</protein>
<name>A0AAD6ZDQ2_9AGAR</name>
<evidence type="ECO:0000256" key="3">
    <source>
        <dbReference type="ARBA" id="ARBA00022840"/>
    </source>
</evidence>
<comment type="caution">
    <text evidence="7">The sequence shown here is derived from an EMBL/GenBank/DDBJ whole genome shotgun (WGS) entry which is preliminary data.</text>
</comment>
<proteinExistence type="predicted"/>
<dbReference type="PANTHER" id="PTHR24223">
    <property type="entry name" value="ATP-BINDING CASSETTE SUB-FAMILY C"/>
    <property type="match status" value="1"/>
</dbReference>
<dbReference type="PANTHER" id="PTHR24223:SF415">
    <property type="entry name" value="FI20190P1"/>
    <property type="match status" value="1"/>
</dbReference>
<dbReference type="InterPro" id="IPR036640">
    <property type="entry name" value="ABC1_TM_sf"/>
</dbReference>
<evidence type="ECO:0000256" key="2">
    <source>
        <dbReference type="ARBA" id="ARBA00022741"/>
    </source>
</evidence>
<evidence type="ECO:0000313" key="7">
    <source>
        <dbReference type="EMBL" id="KAJ7318301.1"/>
    </source>
</evidence>
<accession>A0AAD6ZDQ2</accession>
<dbReference type="InterPro" id="IPR050173">
    <property type="entry name" value="ABC_transporter_C-like"/>
</dbReference>
<dbReference type="AlphaFoldDB" id="A0AAD6ZDQ2"/>
<keyword evidence="1 6" id="KW-0812">Transmembrane</keyword>
<dbReference type="GO" id="GO:0042626">
    <property type="term" value="F:ATPase-coupled transmembrane transporter activity"/>
    <property type="evidence" value="ECO:0007669"/>
    <property type="project" value="TreeGrafter"/>
</dbReference>
<dbReference type="SUPFAM" id="SSF90123">
    <property type="entry name" value="ABC transporter transmembrane region"/>
    <property type="match status" value="1"/>
</dbReference>
<keyword evidence="2" id="KW-0547">Nucleotide-binding</keyword>
<gene>
    <name evidence="7" type="ORF">DFH08DRAFT_1086582</name>
</gene>
<keyword evidence="5 6" id="KW-0472">Membrane</keyword>
<sequence length="140" mass="15449">MGGLLAYTVSQILLTVFMMTERWLLINLDLLGSISVFITALFASTFLDSDTVLAGLAITAALTFSEGVYWECRFWTVLELALDSGERIIEYTDLPQKPPHLIESQRPSACRPSSAANISPVSVLHDVSFELKAGERVRLV</sequence>
<dbReference type="Proteomes" id="UP001218218">
    <property type="component" value="Unassembled WGS sequence"/>
</dbReference>
<keyword evidence="3" id="KW-0067">ATP-binding</keyword>
<dbReference type="Gene3D" id="1.20.1560.10">
    <property type="entry name" value="ABC transporter type 1, transmembrane domain"/>
    <property type="match status" value="1"/>
</dbReference>
<dbReference type="EMBL" id="JARIHO010000058">
    <property type="protein sequence ID" value="KAJ7318301.1"/>
    <property type="molecule type" value="Genomic_DNA"/>
</dbReference>
<evidence type="ECO:0000256" key="5">
    <source>
        <dbReference type="ARBA" id="ARBA00023136"/>
    </source>
</evidence>
<feature type="transmembrane region" description="Helical" evidence="6">
    <location>
        <begin position="52"/>
        <end position="70"/>
    </location>
</feature>
<feature type="transmembrane region" description="Helical" evidence="6">
    <location>
        <begin position="23"/>
        <end position="46"/>
    </location>
</feature>
<dbReference type="GO" id="GO:0016020">
    <property type="term" value="C:membrane"/>
    <property type="evidence" value="ECO:0007669"/>
    <property type="project" value="InterPro"/>
</dbReference>
<keyword evidence="8" id="KW-1185">Reference proteome</keyword>
<evidence type="ECO:0000256" key="1">
    <source>
        <dbReference type="ARBA" id="ARBA00022692"/>
    </source>
</evidence>
<reference evidence="7" key="1">
    <citation type="submission" date="2023-03" db="EMBL/GenBank/DDBJ databases">
        <title>Massive genome expansion in bonnet fungi (Mycena s.s.) driven by repeated elements and novel gene families across ecological guilds.</title>
        <authorList>
            <consortium name="Lawrence Berkeley National Laboratory"/>
            <person name="Harder C.B."/>
            <person name="Miyauchi S."/>
            <person name="Viragh M."/>
            <person name="Kuo A."/>
            <person name="Thoen E."/>
            <person name="Andreopoulos B."/>
            <person name="Lu D."/>
            <person name="Skrede I."/>
            <person name="Drula E."/>
            <person name="Henrissat B."/>
            <person name="Morin E."/>
            <person name="Kohler A."/>
            <person name="Barry K."/>
            <person name="LaButti K."/>
            <person name="Morin E."/>
            <person name="Salamov A."/>
            <person name="Lipzen A."/>
            <person name="Mereny Z."/>
            <person name="Hegedus B."/>
            <person name="Baldrian P."/>
            <person name="Stursova M."/>
            <person name="Weitz H."/>
            <person name="Taylor A."/>
            <person name="Grigoriev I.V."/>
            <person name="Nagy L.G."/>
            <person name="Martin F."/>
            <person name="Kauserud H."/>
        </authorList>
    </citation>
    <scope>NUCLEOTIDE SEQUENCE</scope>
    <source>
        <strain evidence="7">CBHHK002</strain>
    </source>
</reference>